<protein>
    <submittedName>
        <fullName evidence="2">Uncharacterized protein LOC142177086</fullName>
    </submittedName>
</protein>
<evidence type="ECO:0000313" key="2">
    <source>
        <dbReference type="RefSeq" id="XP_075101650.1"/>
    </source>
</evidence>
<evidence type="ECO:0000313" key="1">
    <source>
        <dbReference type="Proteomes" id="UP000790787"/>
    </source>
</evidence>
<reference evidence="1" key="1">
    <citation type="journal article" date="2014" name="Nat. Commun.">
        <title>The tobacco genome sequence and its comparison with those of tomato and potato.</title>
        <authorList>
            <person name="Sierro N."/>
            <person name="Battey J.N."/>
            <person name="Ouadi S."/>
            <person name="Bakaher N."/>
            <person name="Bovet L."/>
            <person name="Willig A."/>
            <person name="Goepfert S."/>
            <person name="Peitsch M.C."/>
            <person name="Ivanov N.V."/>
        </authorList>
    </citation>
    <scope>NUCLEOTIDE SEQUENCE [LARGE SCALE GENOMIC DNA]</scope>
</reference>
<dbReference type="Proteomes" id="UP000790787">
    <property type="component" value="Chromosome 23"/>
</dbReference>
<reference evidence="2" key="2">
    <citation type="submission" date="2025-08" db="UniProtKB">
        <authorList>
            <consortium name="RefSeq"/>
        </authorList>
    </citation>
    <scope>IDENTIFICATION</scope>
    <source>
        <tissue evidence="2">Leaf</tissue>
    </source>
</reference>
<sequence>MRLALLGKNKLGFVEGTCVKSLYRGELADLWEQCNAVVLSWIGRCVSQQQLPSIVYASNAAKVWAEFKERFGKSNLTRFYHLWTQIGTLIKQRLVQFLVGLNETYAHVRCQILFKPPVLLVNEAYALVIQEESQRALGVMDMNKEPLTMLAGRGQMMKGKRIVGYPPNFKSKRKPMQDKGAGGFKTYANNTTVEGNNSVEGHSSTESQSQGHYFTEEEYKQLIDLLNKSSVGDCKVNMAGASHHITSCKEKLVDINKLGGQESRKLQGLYSGKVMGIGRETDGLYILRKAIKPVAATTVIKGNYNTKLWHSRLGHPSVKAMQHIPILKGLADEHAQQEYQIYPMAKQHRTTFPDSTSKADLLRLDNGTEFFNSKCSALFSDLGIIHQSSCPYTPQQNGTVERKHRHILEVARALRIQSSVPIRFWGECIRNAVYLINKLPTAVLKSKSPYEYFMEKHQNWNT</sequence>
<name>A0AC58TWR1_TOBAC</name>
<gene>
    <name evidence="2" type="primary">LOC142177086</name>
</gene>
<accession>A0AC58TWR1</accession>
<proteinExistence type="predicted"/>
<keyword evidence="1" id="KW-1185">Reference proteome</keyword>
<organism evidence="1 2">
    <name type="scientific">Nicotiana tabacum</name>
    <name type="common">Common tobacco</name>
    <dbReference type="NCBI Taxonomy" id="4097"/>
    <lineage>
        <taxon>Eukaryota</taxon>
        <taxon>Viridiplantae</taxon>
        <taxon>Streptophyta</taxon>
        <taxon>Embryophyta</taxon>
        <taxon>Tracheophyta</taxon>
        <taxon>Spermatophyta</taxon>
        <taxon>Magnoliopsida</taxon>
        <taxon>eudicotyledons</taxon>
        <taxon>Gunneridae</taxon>
        <taxon>Pentapetalae</taxon>
        <taxon>asterids</taxon>
        <taxon>lamiids</taxon>
        <taxon>Solanales</taxon>
        <taxon>Solanaceae</taxon>
        <taxon>Nicotianoideae</taxon>
        <taxon>Nicotianeae</taxon>
        <taxon>Nicotiana</taxon>
    </lineage>
</organism>
<dbReference type="RefSeq" id="XP_075101650.1">
    <property type="nucleotide sequence ID" value="XM_075245549.1"/>
</dbReference>